<organism evidence="1 2">
    <name type="scientific">Cellulomonas rhizosphaerae</name>
    <dbReference type="NCBI Taxonomy" id="2293719"/>
    <lineage>
        <taxon>Bacteria</taxon>
        <taxon>Bacillati</taxon>
        <taxon>Actinomycetota</taxon>
        <taxon>Actinomycetes</taxon>
        <taxon>Micrococcales</taxon>
        <taxon>Cellulomonadaceae</taxon>
        <taxon>Cellulomonas</taxon>
    </lineage>
</organism>
<dbReference type="EMBL" id="QWKP01000223">
    <property type="protein sequence ID" value="RHA37064.1"/>
    <property type="molecule type" value="Genomic_DNA"/>
</dbReference>
<gene>
    <name evidence="1" type="ORF">D1825_17365</name>
</gene>
<evidence type="ECO:0000313" key="2">
    <source>
        <dbReference type="Proteomes" id="UP000283374"/>
    </source>
</evidence>
<protein>
    <submittedName>
        <fullName evidence="1">Uncharacterized protein</fullName>
    </submittedName>
</protein>
<keyword evidence="2" id="KW-1185">Reference proteome</keyword>
<reference evidence="1 2" key="1">
    <citation type="submission" date="2018-08" db="EMBL/GenBank/DDBJ databases">
        <title>Cellulomonas rhizosphaerae sp. nov., a novel actinomycete isolated from soil.</title>
        <authorList>
            <person name="Tian Y."/>
        </authorList>
    </citation>
    <scope>NUCLEOTIDE SEQUENCE [LARGE SCALE GENOMIC DNA]</scope>
    <source>
        <strain evidence="1 2">NEAU-TCZ24</strain>
    </source>
</reference>
<dbReference type="AlphaFoldDB" id="A0A413RH02"/>
<accession>A0A413RH02</accession>
<proteinExistence type="predicted"/>
<dbReference type="Proteomes" id="UP000283374">
    <property type="component" value="Unassembled WGS sequence"/>
</dbReference>
<comment type="caution">
    <text evidence="1">The sequence shown here is derived from an EMBL/GenBank/DDBJ whole genome shotgun (WGS) entry which is preliminary data.</text>
</comment>
<sequence length="130" mass="13904">MGAQRSTVGSSSFWDVAKGWAGFGRTPADDLADLARGVALSMVAFAYGPGPRRVTVSLAAPREVEALIGPGPHRVYRSDRPATTGGDFVLVQGTDATGADWQLGVPRVDVPVFRQALATMWPRPERRRPS</sequence>
<evidence type="ECO:0000313" key="1">
    <source>
        <dbReference type="EMBL" id="RHA37064.1"/>
    </source>
</evidence>
<name>A0A413RH02_9CELL</name>